<dbReference type="PANTHER" id="PTHR18868">
    <property type="entry name" value="OS07G0665300 PROTEIN-RELATED"/>
    <property type="match status" value="1"/>
</dbReference>
<accession>A0A835BCW1</accession>
<dbReference type="SUPFAM" id="SSF50494">
    <property type="entry name" value="Trypsin-like serine proteases"/>
    <property type="match status" value="1"/>
</dbReference>
<dbReference type="Pfam" id="PF13365">
    <property type="entry name" value="Trypsin_2"/>
    <property type="match status" value="1"/>
</dbReference>
<evidence type="ECO:0000313" key="1">
    <source>
        <dbReference type="EMBL" id="KAF8693428.1"/>
    </source>
</evidence>
<protein>
    <submittedName>
        <fullName evidence="1">Uncharacterized protein</fullName>
    </submittedName>
</protein>
<dbReference type="AlphaFoldDB" id="A0A835BCW1"/>
<dbReference type="EMBL" id="JACEFO010001924">
    <property type="protein sequence ID" value="KAF8693428.1"/>
    <property type="molecule type" value="Genomic_DNA"/>
</dbReference>
<dbReference type="OrthoDB" id="678328at2759"/>
<gene>
    <name evidence="1" type="ORF">HU200_038822</name>
</gene>
<dbReference type="PANTHER" id="PTHR18868:SF37">
    <property type="entry name" value="OS07G0665300 PROTEIN"/>
    <property type="match status" value="1"/>
</dbReference>
<proteinExistence type="predicted"/>
<dbReference type="InterPro" id="IPR043504">
    <property type="entry name" value="Peptidase_S1_PA_chymotrypsin"/>
</dbReference>
<keyword evidence="2" id="KW-1185">Reference proteome</keyword>
<dbReference type="Proteomes" id="UP000636709">
    <property type="component" value="Unassembled WGS sequence"/>
</dbReference>
<sequence length="222" mass="25127">MRLINNFEEKFVEDTWSKLSKKVASNISQSVVSLASFKGEERFFACTGIFIDFNGSTSRILTSASLVRTSGDEHKIVDNLKIQVYLPNKHLSVGTLQHYNLSYNIAVVSVKGHHCCRTAKFHNQMQIEPHMEVVAIGRIFETGKLMATSGIVTEKESNLDCKDLMISTCKITKAGIGGPLIDFGGNFVGMNFYGRKETHYLPKSTVLEWLRRFERYGFHIFF</sequence>
<evidence type="ECO:0000313" key="2">
    <source>
        <dbReference type="Proteomes" id="UP000636709"/>
    </source>
</evidence>
<dbReference type="Gene3D" id="2.40.10.10">
    <property type="entry name" value="Trypsin-like serine proteases"/>
    <property type="match status" value="2"/>
</dbReference>
<name>A0A835BCW1_9POAL</name>
<dbReference type="InterPro" id="IPR009003">
    <property type="entry name" value="Peptidase_S1_PA"/>
</dbReference>
<comment type="caution">
    <text evidence="1">The sequence shown here is derived from an EMBL/GenBank/DDBJ whole genome shotgun (WGS) entry which is preliminary data.</text>
</comment>
<organism evidence="1 2">
    <name type="scientific">Digitaria exilis</name>
    <dbReference type="NCBI Taxonomy" id="1010633"/>
    <lineage>
        <taxon>Eukaryota</taxon>
        <taxon>Viridiplantae</taxon>
        <taxon>Streptophyta</taxon>
        <taxon>Embryophyta</taxon>
        <taxon>Tracheophyta</taxon>
        <taxon>Spermatophyta</taxon>
        <taxon>Magnoliopsida</taxon>
        <taxon>Liliopsida</taxon>
        <taxon>Poales</taxon>
        <taxon>Poaceae</taxon>
        <taxon>PACMAD clade</taxon>
        <taxon>Panicoideae</taxon>
        <taxon>Panicodae</taxon>
        <taxon>Paniceae</taxon>
        <taxon>Anthephorinae</taxon>
        <taxon>Digitaria</taxon>
    </lineage>
</organism>
<reference evidence="1" key="1">
    <citation type="submission" date="2020-07" db="EMBL/GenBank/DDBJ databases">
        <title>Genome sequence and genetic diversity analysis of an under-domesticated orphan crop, white fonio (Digitaria exilis).</title>
        <authorList>
            <person name="Bennetzen J.L."/>
            <person name="Chen S."/>
            <person name="Ma X."/>
            <person name="Wang X."/>
            <person name="Yssel A.E.J."/>
            <person name="Chaluvadi S.R."/>
            <person name="Johnson M."/>
            <person name="Gangashetty P."/>
            <person name="Hamidou F."/>
            <person name="Sanogo M.D."/>
            <person name="Zwaenepoel A."/>
            <person name="Wallace J."/>
            <person name="Van De Peer Y."/>
            <person name="Van Deynze A."/>
        </authorList>
    </citation>
    <scope>NUCLEOTIDE SEQUENCE</scope>
    <source>
        <tissue evidence="1">Leaves</tissue>
    </source>
</reference>